<dbReference type="KEGG" id="halg:HUG10_13840"/>
<dbReference type="EMBL" id="CP058529">
    <property type="protein sequence ID" value="QLG28560.1"/>
    <property type="molecule type" value="Genomic_DNA"/>
</dbReference>
<reference evidence="2 3" key="1">
    <citation type="submission" date="2020-07" db="EMBL/GenBank/DDBJ databases">
        <title>Gai3-2, isolated from salt lake.</title>
        <authorList>
            <person name="Cui H."/>
            <person name="Shi X."/>
        </authorList>
    </citation>
    <scope>NUCLEOTIDE SEQUENCE [LARGE SCALE GENOMIC DNA]</scope>
    <source>
        <strain evidence="2 3">Gai3-2</strain>
    </source>
</reference>
<dbReference type="RefSeq" id="WP_179170134.1">
    <property type="nucleotide sequence ID" value="NZ_CP058529.1"/>
</dbReference>
<proteinExistence type="predicted"/>
<dbReference type="Gene3D" id="3.40.50.620">
    <property type="entry name" value="HUPs"/>
    <property type="match status" value="1"/>
</dbReference>
<accession>A0A7D5KV88</accession>
<dbReference type="InterPro" id="IPR029055">
    <property type="entry name" value="Ntn_hydrolases_N"/>
</dbReference>
<dbReference type="GeneID" id="56029935"/>
<feature type="domain" description="Glutamine amidotransferase type-2" evidence="1">
    <location>
        <begin position="1"/>
        <end position="201"/>
    </location>
</feature>
<dbReference type="InterPro" id="IPR051786">
    <property type="entry name" value="ASN_synthetase/amidase"/>
</dbReference>
<dbReference type="AlphaFoldDB" id="A0A7D5KV88"/>
<name>A0A7D5KV88_9EURY</name>
<dbReference type="GO" id="GO:0004066">
    <property type="term" value="F:asparagine synthase (glutamine-hydrolyzing) activity"/>
    <property type="evidence" value="ECO:0007669"/>
    <property type="project" value="InterPro"/>
</dbReference>
<dbReference type="InterPro" id="IPR001962">
    <property type="entry name" value="Asn_synthase"/>
</dbReference>
<dbReference type="Pfam" id="PF00733">
    <property type="entry name" value="Asn_synthase"/>
    <property type="match status" value="1"/>
</dbReference>
<sequence length="625" mass="69772">MVGICGQLGGDHDVDPLAEWIGWRDDERAGRYEDGDVALATSFHGLLAGDQPVTAADGDVSLWVWGDVYGHGSGDDYAPRRGPSDGSAAYCADLYDEHGTSFVEELNGDFALVIHDRAAGTVSFVTDRLATRPIYHVRGRDGSLVFASNAQALAHHPTVDVAFDLDYLQEYLTLRRVPGVKTPLEGVEEFQPGAVTTVDLDDRSVSVDRYWRPTYQPVDRPFSEYLEEFTETVDEVISEWTRDDLDYGLLLSGGGDSRLVQAALDQPVTTYHSASWMSREARTARRAAETHGDEFRLLKREEGFERSVLDRTAQLLNFSSWFDQAGFQAFESEITDDVDVLVSGLNADTLFAGHHLPTWSVSLGSVGKISFPVQKPVETLRDYVEVQAEKALEPVPYLRTSGSIADILAANISRDGDGIVNHGVRFGSFQDLLMYGDYVPMSAKSSAVFSRSLMQLAPYRSPFLDNRLLDLQQQVPIRYQLRRNMVKQAVGVFDEELADIPHASTGVSLDRPFLVDFMGKNLNGLRRKHIFEEEPPESHLDHGPWPDRSELIRTRPFIHDALEDGEELLDALPFLDGDGAMECYREHLDGENYAPQLYSLVTFLEMPVTELIARRTDESVATERQ</sequence>
<dbReference type="PANTHER" id="PTHR43284:SF1">
    <property type="entry name" value="ASPARAGINE SYNTHETASE"/>
    <property type="match status" value="1"/>
</dbReference>
<evidence type="ECO:0000313" key="3">
    <source>
        <dbReference type="Proteomes" id="UP000509750"/>
    </source>
</evidence>
<dbReference type="InterPro" id="IPR014729">
    <property type="entry name" value="Rossmann-like_a/b/a_fold"/>
</dbReference>
<dbReference type="SUPFAM" id="SSF52402">
    <property type="entry name" value="Adenine nucleotide alpha hydrolases-like"/>
    <property type="match status" value="1"/>
</dbReference>
<dbReference type="GO" id="GO:0006529">
    <property type="term" value="P:asparagine biosynthetic process"/>
    <property type="evidence" value="ECO:0007669"/>
    <property type="project" value="InterPro"/>
</dbReference>
<gene>
    <name evidence="2" type="ORF">HUG10_13840</name>
</gene>
<protein>
    <submittedName>
        <fullName evidence="2">Asparagine synthase</fullName>
    </submittedName>
</protein>
<dbReference type="Proteomes" id="UP000509750">
    <property type="component" value="Chromosome"/>
</dbReference>
<dbReference type="Pfam" id="PF13537">
    <property type="entry name" value="GATase_7"/>
    <property type="match status" value="1"/>
</dbReference>
<dbReference type="OrthoDB" id="8692at2157"/>
<evidence type="ECO:0000313" key="2">
    <source>
        <dbReference type="EMBL" id="QLG28560.1"/>
    </source>
</evidence>
<dbReference type="PANTHER" id="PTHR43284">
    <property type="entry name" value="ASPARAGINE SYNTHETASE (GLUTAMINE-HYDROLYZING)"/>
    <property type="match status" value="1"/>
</dbReference>
<dbReference type="InterPro" id="IPR017932">
    <property type="entry name" value="GATase_2_dom"/>
</dbReference>
<organism evidence="2 3">
    <name type="scientific">Halorarum halophilum</name>
    <dbReference type="NCBI Taxonomy" id="2743090"/>
    <lineage>
        <taxon>Archaea</taxon>
        <taxon>Methanobacteriati</taxon>
        <taxon>Methanobacteriota</taxon>
        <taxon>Stenosarchaea group</taxon>
        <taxon>Halobacteria</taxon>
        <taxon>Halobacteriales</taxon>
        <taxon>Haloferacaceae</taxon>
        <taxon>Halorarum</taxon>
    </lineage>
</organism>
<dbReference type="Gene3D" id="3.60.20.10">
    <property type="entry name" value="Glutamine Phosphoribosylpyrophosphate, subunit 1, domain 1"/>
    <property type="match status" value="1"/>
</dbReference>
<keyword evidence="3" id="KW-1185">Reference proteome</keyword>
<dbReference type="SUPFAM" id="SSF56235">
    <property type="entry name" value="N-terminal nucleophile aminohydrolases (Ntn hydrolases)"/>
    <property type="match status" value="1"/>
</dbReference>
<dbReference type="PROSITE" id="PS51278">
    <property type="entry name" value="GATASE_TYPE_2"/>
    <property type="match status" value="1"/>
</dbReference>
<evidence type="ECO:0000259" key="1">
    <source>
        <dbReference type="PROSITE" id="PS51278"/>
    </source>
</evidence>